<name>A0A173SQY9_9FIRM</name>
<keyword evidence="7" id="KW-0175">Coiled coil</keyword>
<comment type="function">
    <text evidence="6">Cell division inhibitor that blocks the formation of polar Z ring septums. Rapidly oscillates between the poles of the cell to destabilize FtsZ filaments that have formed before they mature into polar Z rings. Prevents FtsZ polymerization.</text>
</comment>
<dbReference type="RefSeq" id="WP_005348046.1">
    <property type="nucleotide sequence ID" value="NZ_CAJLIF010000002.1"/>
</dbReference>
<dbReference type="Proteomes" id="UP000095390">
    <property type="component" value="Unassembled WGS sequence"/>
</dbReference>
<dbReference type="PANTHER" id="PTHR34108">
    <property type="entry name" value="SEPTUM SITE-DETERMINING PROTEIN MINC"/>
    <property type="match status" value="1"/>
</dbReference>
<dbReference type="InterPro" id="IPR036145">
    <property type="entry name" value="MinC_C_sf"/>
</dbReference>
<dbReference type="InterPro" id="IPR016098">
    <property type="entry name" value="CAP/MinC_C"/>
</dbReference>
<dbReference type="Pfam" id="PF22642">
    <property type="entry name" value="MinC_N_1"/>
    <property type="match status" value="1"/>
</dbReference>
<dbReference type="EMBL" id="QSOE01000003">
    <property type="protein sequence ID" value="RGI92434.1"/>
    <property type="molecule type" value="Genomic_DNA"/>
</dbReference>
<dbReference type="InterPro" id="IPR005526">
    <property type="entry name" value="Septum_form_inhib_MinC_C"/>
</dbReference>
<feature type="domain" description="Septum formation inhibitor MinC C-terminal" evidence="8">
    <location>
        <begin position="126"/>
        <end position="213"/>
    </location>
</feature>
<sequence length="249" mass="27614">MKSSVIIKGNKYGFQIVLNPTLPFEELLREVGNKFKESTHFFDLNKPIAVSFTGRELTSGEQNLLVDTISENSGLNISCVIDGAKVYETQFAKVLNEIREEEKKEKKRQEAESFPENRIAKNGQFYRGTLRSGQKIEVDGSIVILGDINPGAQIVAGGNVVVLGCLKGTVHAGYPEDNSAFVAALMMEPMQIQIGSYIARSPDQRVKNTKKNAKKKNRQELLAKLAFVENDSIFIETITRSLISEISIS</sequence>
<proteinExistence type="inferred from homology"/>
<comment type="subunit">
    <text evidence="5 6">Interacts with MinD and FtsZ.</text>
</comment>
<evidence type="ECO:0000313" key="11">
    <source>
        <dbReference type="EMBL" id="RGI92434.1"/>
    </source>
</evidence>
<gene>
    <name evidence="6 10" type="primary">minC</name>
    <name evidence="12" type="ORF">DW068_05060</name>
    <name evidence="11" type="ORF">DXD91_01065</name>
    <name evidence="10" type="ORF">ERS852578_01126</name>
</gene>
<evidence type="ECO:0000256" key="4">
    <source>
        <dbReference type="ARBA" id="ARBA00023306"/>
    </source>
</evidence>
<dbReference type="HAMAP" id="MF_00267">
    <property type="entry name" value="MinC"/>
    <property type="match status" value="1"/>
</dbReference>
<dbReference type="GO" id="GO:1901891">
    <property type="term" value="P:regulation of cell septum assembly"/>
    <property type="evidence" value="ECO:0007669"/>
    <property type="project" value="InterPro"/>
</dbReference>
<dbReference type="Pfam" id="PF03775">
    <property type="entry name" value="MinC_C"/>
    <property type="match status" value="1"/>
</dbReference>
<evidence type="ECO:0000256" key="3">
    <source>
        <dbReference type="ARBA" id="ARBA00023210"/>
    </source>
</evidence>
<keyword evidence="3 6" id="KW-0717">Septation</keyword>
<dbReference type="AlphaFoldDB" id="A0A173SQY9"/>
<evidence type="ECO:0000313" key="15">
    <source>
        <dbReference type="Proteomes" id="UP000283497"/>
    </source>
</evidence>
<accession>A0A173SQY9</accession>
<feature type="domain" description="Septum site-determining protein MinC N-terminal" evidence="9">
    <location>
        <begin position="5"/>
        <end position="80"/>
    </location>
</feature>
<dbReference type="GO" id="GO:0000902">
    <property type="term" value="P:cell morphogenesis"/>
    <property type="evidence" value="ECO:0007669"/>
    <property type="project" value="InterPro"/>
</dbReference>
<dbReference type="Proteomes" id="UP000283497">
    <property type="component" value="Unassembled WGS sequence"/>
</dbReference>
<dbReference type="EMBL" id="QRNJ01000014">
    <property type="protein sequence ID" value="RHK40211.1"/>
    <property type="molecule type" value="Genomic_DNA"/>
</dbReference>
<evidence type="ECO:0000313" key="12">
    <source>
        <dbReference type="EMBL" id="RHK40211.1"/>
    </source>
</evidence>
<evidence type="ECO:0000256" key="5">
    <source>
        <dbReference type="ARBA" id="ARBA00046874"/>
    </source>
</evidence>
<dbReference type="GeneID" id="75047894"/>
<keyword evidence="4 6" id="KW-0131">Cell cycle</keyword>
<dbReference type="InterPro" id="IPR013033">
    <property type="entry name" value="MinC"/>
</dbReference>
<evidence type="ECO:0000256" key="2">
    <source>
        <dbReference type="ARBA" id="ARBA00022618"/>
    </source>
</evidence>
<comment type="similarity">
    <text evidence="1 6">Belongs to the MinC family.</text>
</comment>
<keyword evidence="2 6" id="KW-0132">Cell division</keyword>
<evidence type="ECO:0000313" key="13">
    <source>
        <dbReference type="Proteomes" id="UP000095390"/>
    </source>
</evidence>
<dbReference type="PANTHER" id="PTHR34108:SF1">
    <property type="entry name" value="SEPTUM SITE-DETERMINING PROTEIN MINC"/>
    <property type="match status" value="1"/>
</dbReference>
<dbReference type="InterPro" id="IPR055219">
    <property type="entry name" value="MinC_N_1"/>
</dbReference>
<evidence type="ECO:0000256" key="1">
    <source>
        <dbReference type="ARBA" id="ARBA00006291"/>
    </source>
</evidence>
<dbReference type="EMBL" id="CYYC01000010">
    <property type="protein sequence ID" value="CUM92630.1"/>
    <property type="molecule type" value="Genomic_DNA"/>
</dbReference>
<evidence type="ECO:0000259" key="9">
    <source>
        <dbReference type="Pfam" id="PF22642"/>
    </source>
</evidence>
<dbReference type="Proteomes" id="UP000262524">
    <property type="component" value="Unassembled WGS sequence"/>
</dbReference>
<protein>
    <recommendedName>
        <fullName evidence="6">Probable septum site-determining protein MinC</fullName>
    </recommendedName>
</protein>
<dbReference type="OrthoDB" id="9790810at2"/>
<dbReference type="NCBIfam" id="TIGR01222">
    <property type="entry name" value="minC"/>
    <property type="match status" value="1"/>
</dbReference>
<evidence type="ECO:0000313" key="10">
    <source>
        <dbReference type="EMBL" id="CUM92630.1"/>
    </source>
</evidence>
<reference evidence="10 13" key="1">
    <citation type="submission" date="2015-09" db="EMBL/GenBank/DDBJ databases">
        <authorList>
            <consortium name="Pathogen Informatics"/>
        </authorList>
    </citation>
    <scope>NUCLEOTIDE SEQUENCE [LARGE SCALE GENOMIC DNA]</scope>
    <source>
        <strain evidence="10 13">2789STDY5834966</strain>
    </source>
</reference>
<dbReference type="Gene3D" id="2.160.20.70">
    <property type="match status" value="1"/>
</dbReference>
<reference evidence="14 15" key="2">
    <citation type="submission" date="2018-08" db="EMBL/GenBank/DDBJ databases">
        <title>A genome reference for cultivated species of the human gut microbiota.</title>
        <authorList>
            <person name="Zou Y."/>
            <person name="Xue W."/>
            <person name="Luo G."/>
        </authorList>
    </citation>
    <scope>NUCLEOTIDE SEQUENCE [LARGE SCALE GENOMIC DNA]</scope>
    <source>
        <strain evidence="12 15">AF45-14BH</strain>
        <strain evidence="11 14">TM10-1AC</strain>
    </source>
</reference>
<evidence type="ECO:0000313" key="14">
    <source>
        <dbReference type="Proteomes" id="UP000262524"/>
    </source>
</evidence>
<evidence type="ECO:0000259" key="8">
    <source>
        <dbReference type="Pfam" id="PF03775"/>
    </source>
</evidence>
<dbReference type="Gene3D" id="3.30.160.540">
    <property type="match status" value="1"/>
</dbReference>
<feature type="coiled-coil region" evidence="7">
    <location>
        <begin position="84"/>
        <end position="112"/>
    </location>
</feature>
<organism evidence="10 13">
    <name type="scientific">Anaerobutyricum hallii</name>
    <dbReference type="NCBI Taxonomy" id="39488"/>
    <lineage>
        <taxon>Bacteria</taxon>
        <taxon>Bacillati</taxon>
        <taxon>Bacillota</taxon>
        <taxon>Clostridia</taxon>
        <taxon>Lachnospirales</taxon>
        <taxon>Lachnospiraceae</taxon>
        <taxon>Anaerobutyricum</taxon>
    </lineage>
</organism>
<dbReference type="SUPFAM" id="SSF63848">
    <property type="entry name" value="Cell-division inhibitor MinC, C-terminal domain"/>
    <property type="match status" value="1"/>
</dbReference>
<dbReference type="GO" id="GO:0000917">
    <property type="term" value="P:division septum assembly"/>
    <property type="evidence" value="ECO:0007669"/>
    <property type="project" value="UniProtKB-KW"/>
</dbReference>
<evidence type="ECO:0000256" key="7">
    <source>
        <dbReference type="SAM" id="Coils"/>
    </source>
</evidence>
<evidence type="ECO:0000256" key="6">
    <source>
        <dbReference type="HAMAP-Rule" id="MF_00267"/>
    </source>
</evidence>